<gene>
    <name evidence="1" type="ORF">ADM99_07780</name>
</gene>
<dbReference type="STRING" id="229920.ADM99_07780"/>
<keyword evidence="2" id="KW-1185">Reference proteome</keyword>
<organism evidence="1 2">
    <name type="scientific">Leptolinea tardivitalis</name>
    <dbReference type="NCBI Taxonomy" id="229920"/>
    <lineage>
        <taxon>Bacteria</taxon>
        <taxon>Bacillati</taxon>
        <taxon>Chloroflexota</taxon>
        <taxon>Anaerolineae</taxon>
        <taxon>Anaerolineales</taxon>
        <taxon>Anaerolineaceae</taxon>
        <taxon>Leptolinea</taxon>
    </lineage>
</organism>
<comment type="caution">
    <text evidence="1">The sequence shown here is derived from an EMBL/GenBank/DDBJ whole genome shotgun (WGS) entry which is preliminary data.</text>
</comment>
<evidence type="ECO:0000313" key="2">
    <source>
        <dbReference type="Proteomes" id="UP000050430"/>
    </source>
</evidence>
<name>A0A0P6XU20_9CHLR</name>
<protein>
    <submittedName>
        <fullName evidence="1">Uncharacterized protein</fullName>
    </submittedName>
</protein>
<sequence length="78" mass="9041">MNRRRPASTESNINLSSREIHEKFSVILDELSPFGVFISQFIYMAGWFFPGNQLPKSWQRTAEYLEKAGEAEGTHDLY</sequence>
<dbReference type="Proteomes" id="UP000050430">
    <property type="component" value="Unassembled WGS sequence"/>
</dbReference>
<evidence type="ECO:0000313" key="1">
    <source>
        <dbReference type="EMBL" id="KPL72926.1"/>
    </source>
</evidence>
<dbReference type="AlphaFoldDB" id="A0A0P6XU20"/>
<proteinExistence type="predicted"/>
<dbReference type="EMBL" id="LGCK01000007">
    <property type="protein sequence ID" value="KPL72926.1"/>
    <property type="molecule type" value="Genomic_DNA"/>
</dbReference>
<accession>A0A0P6XU20</accession>
<reference evidence="1 2" key="1">
    <citation type="submission" date="2015-07" db="EMBL/GenBank/DDBJ databases">
        <title>Genome sequence of Leptolinea tardivitalis DSM 16556.</title>
        <authorList>
            <person name="Hemp J."/>
            <person name="Ward L.M."/>
            <person name="Pace L.A."/>
            <person name="Fischer W.W."/>
        </authorList>
    </citation>
    <scope>NUCLEOTIDE SEQUENCE [LARGE SCALE GENOMIC DNA]</scope>
    <source>
        <strain evidence="1 2">YMTK-2</strain>
    </source>
</reference>